<keyword evidence="2" id="KW-1185">Reference proteome</keyword>
<name>A0ACB8R2L1_9AGAM</name>
<reference evidence="1" key="2">
    <citation type="journal article" date="2022" name="New Phytol.">
        <title>Evolutionary transition to the ectomycorrhizal habit in the genomes of a hyperdiverse lineage of mushroom-forming fungi.</title>
        <authorList>
            <person name="Looney B."/>
            <person name="Miyauchi S."/>
            <person name="Morin E."/>
            <person name="Drula E."/>
            <person name="Courty P.E."/>
            <person name="Kohler A."/>
            <person name="Kuo A."/>
            <person name="LaButti K."/>
            <person name="Pangilinan J."/>
            <person name="Lipzen A."/>
            <person name="Riley R."/>
            <person name="Andreopoulos W."/>
            <person name="He G."/>
            <person name="Johnson J."/>
            <person name="Nolan M."/>
            <person name="Tritt A."/>
            <person name="Barry K.W."/>
            <person name="Grigoriev I.V."/>
            <person name="Nagy L.G."/>
            <person name="Hibbett D."/>
            <person name="Henrissat B."/>
            <person name="Matheny P.B."/>
            <person name="Labbe J."/>
            <person name="Martin F.M."/>
        </authorList>
    </citation>
    <scope>NUCLEOTIDE SEQUENCE</scope>
    <source>
        <strain evidence="1">FP105234-sp</strain>
    </source>
</reference>
<gene>
    <name evidence="1" type="ORF">FA95DRAFT_1505844</name>
</gene>
<proteinExistence type="predicted"/>
<dbReference type="EMBL" id="MU276531">
    <property type="protein sequence ID" value="KAI0038320.1"/>
    <property type="molecule type" value="Genomic_DNA"/>
</dbReference>
<evidence type="ECO:0000313" key="1">
    <source>
        <dbReference type="EMBL" id="KAI0038320.1"/>
    </source>
</evidence>
<accession>A0ACB8R2L1</accession>
<protein>
    <submittedName>
        <fullName evidence="1">Uncharacterized protein</fullName>
    </submittedName>
</protein>
<evidence type="ECO:0000313" key="2">
    <source>
        <dbReference type="Proteomes" id="UP000814033"/>
    </source>
</evidence>
<sequence length="110" mass="12647">ILEDVILFFSRSTPNLVMVIHAMDHINKILSSQSLPAPSNPSIHIYLGLANKTLNQYYRLTDSSEVYRIAMILHPRHKINYCKAASWEPEWIDTTEENIRAEFAQLYASA</sequence>
<dbReference type="Proteomes" id="UP000814033">
    <property type="component" value="Unassembled WGS sequence"/>
</dbReference>
<reference evidence="1" key="1">
    <citation type="submission" date="2021-02" db="EMBL/GenBank/DDBJ databases">
        <authorList>
            <consortium name="DOE Joint Genome Institute"/>
            <person name="Ahrendt S."/>
            <person name="Looney B.P."/>
            <person name="Miyauchi S."/>
            <person name="Morin E."/>
            <person name="Drula E."/>
            <person name="Courty P.E."/>
            <person name="Chicoki N."/>
            <person name="Fauchery L."/>
            <person name="Kohler A."/>
            <person name="Kuo A."/>
            <person name="Labutti K."/>
            <person name="Pangilinan J."/>
            <person name="Lipzen A."/>
            <person name="Riley R."/>
            <person name="Andreopoulos W."/>
            <person name="He G."/>
            <person name="Johnson J."/>
            <person name="Barry K.W."/>
            <person name="Grigoriev I.V."/>
            <person name="Nagy L."/>
            <person name="Hibbett D."/>
            <person name="Henrissat B."/>
            <person name="Matheny P.B."/>
            <person name="Labbe J."/>
            <person name="Martin F."/>
        </authorList>
    </citation>
    <scope>NUCLEOTIDE SEQUENCE</scope>
    <source>
        <strain evidence="1">FP105234-sp</strain>
    </source>
</reference>
<comment type="caution">
    <text evidence="1">The sequence shown here is derived from an EMBL/GenBank/DDBJ whole genome shotgun (WGS) entry which is preliminary data.</text>
</comment>
<organism evidence="1 2">
    <name type="scientific">Auriscalpium vulgare</name>
    <dbReference type="NCBI Taxonomy" id="40419"/>
    <lineage>
        <taxon>Eukaryota</taxon>
        <taxon>Fungi</taxon>
        <taxon>Dikarya</taxon>
        <taxon>Basidiomycota</taxon>
        <taxon>Agaricomycotina</taxon>
        <taxon>Agaricomycetes</taxon>
        <taxon>Russulales</taxon>
        <taxon>Auriscalpiaceae</taxon>
        <taxon>Auriscalpium</taxon>
    </lineage>
</organism>
<feature type="non-terminal residue" evidence="1">
    <location>
        <position position="1"/>
    </location>
</feature>